<dbReference type="RefSeq" id="WP_055426229.1">
    <property type="nucleotide sequence ID" value="NZ_FCOR01000015.1"/>
</dbReference>
<organism evidence="1 2">
    <name type="scientific">Apibacter mensalis</name>
    <dbReference type="NCBI Taxonomy" id="1586267"/>
    <lineage>
        <taxon>Bacteria</taxon>
        <taxon>Pseudomonadati</taxon>
        <taxon>Bacteroidota</taxon>
        <taxon>Flavobacteriia</taxon>
        <taxon>Flavobacteriales</taxon>
        <taxon>Weeksellaceae</taxon>
        <taxon>Apibacter</taxon>
    </lineage>
</organism>
<dbReference type="PANTHER" id="PTHR33221:SF13">
    <property type="entry name" value="TRANSCRIPTIONAL REGULATOR-RELATED"/>
    <property type="match status" value="1"/>
</dbReference>
<proteinExistence type="predicted"/>
<dbReference type="NCBIfam" id="TIGR00738">
    <property type="entry name" value="rrf2_super"/>
    <property type="match status" value="1"/>
</dbReference>
<dbReference type="STRING" id="1586267.GCA_001418685_01924"/>
<dbReference type="InterPro" id="IPR000944">
    <property type="entry name" value="Tscrpt_reg_Rrf2"/>
</dbReference>
<dbReference type="GO" id="GO:0005829">
    <property type="term" value="C:cytosol"/>
    <property type="evidence" value="ECO:0007669"/>
    <property type="project" value="TreeGrafter"/>
</dbReference>
<dbReference type="EMBL" id="FCOR01000015">
    <property type="protein sequence ID" value="CVK17055.1"/>
    <property type="molecule type" value="Genomic_DNA"/>
</dbReference>
<protein>
    <submittedName>
        <fullName evidence="1">Transcriptional regulator, BadM/Rrf2 family</fullName>
    </submittedName>
</protein>
<dbReference type="Gene3D" id="1.10.10.10">
    <property type="entry name" value="Winged helix-like DNA-binding domain superfamily/Winged helix DNA-binding domain"/>
    <property type="match status" value="1"/>
</dbReference>
<dbReference type="PROSITE" id="PS01332">
    <property type="entry name" value="HTH_RRF2_1"/>
    <property type="match status" value="1"/>
</dbReference>
<dbReference type="Pfam" id="PF02082">
    <property type="entry name" value="Rrf2"/>
    <property type="match status" value="1"/>
</dbReference>
<accession>A0A0X8XY65</accession>
<dbReference type="AlphaFoldDB" id="A0A0X8XY65"/>
<evidence type="ECO:0000313" key="1">
    <source>
        <dbReference type="EMBL" id="CVK17055.1"/>
    </source>
</evidence>
<evidence type="ECO:0000313" key="2">
    <source>
        <dbReference type="Proteomes" id="UP000182761"/>
    </source>
</evidence>
<dbReference type="OrthoDB" id="9808360at2"/>
<keyword evidence="2" id="KW-1185">Reference proteome</keyword>
<dbReference type="PANTHER" id="PTHR33221">
    <property type="entry name" value="WINGED HELIX-TURN-HELIX TRANSCRIPTIONAL REGULATOR, RRF2 FAMILY"/>
    <property type="match status" value="1"/>
</dbReference>
<dbReference type="InterPro" id="IPR036390">
    <property type="entry name" value="WH_DNA-bd_sf"/>
</dbReference>
<dbReference type="InterPro" id="IPR030489">
    <property type="entry name" value="TR_Rrf2-type_CS"/>
</dbReference>
<reference evidence="1 2" key="1">
    <citation type="submission" date="2016-01" db="EMBL/GenBank/DDBJ databases">
        <authorList>
            <person name="McClelland M."/>
            <person name="Jain A."/>
            <person name="Saraogi P."/>
            <person name="Mendelson R."/>
            <person name="Westerman R."/>
            <person name="SanMiguel P."/>
            <person name="Csonka L."/>
        </authorList>
    </citation>
    <scope>NUCLEOTIDE SEQUENCE [LARGE SCALE GENOMIC DNA]</scope>
    <source>
        <strain evidence="1 2">R-53146</strain>
    </source>
</reference>
<gene>
    <name evidence="1" type="ORF">Ga0061079_11521</name>
</gene>
<sequence>MFSKSCEYAIRATIFIGSQSFKGNKPGLKDISGEINSPEAFTAKILQLLVKHRIINSHKGPTGGFSIHTDTFSKIKLYDIVLAIDGDSIFKGCALGLPECSENHPCPAHYKFRAIRNQFQDTLRSISIEDMIKDVISGLTFLKI</sequence>
<dbReference type="Proteomes" id="UP000182761">
    <property type="component" value="Unassembled WGS sequence"/>
</dbReference>
<dbReference type="PROSITE" id="PS51197">
    <property type="entry name" value="HTH_RRF2_2"/>
    <property type="match status" value="1"/>
</dbReference>
<dbReference type="GO" id="GO:0003700">
    <property type="term" value="F:DNA-binding transcription factor activity"/>
    <property type="evidence" value="ECO:0007669"/>
    <property type="project" value="TreeGrafter"/>
</dbReference>
<dbReference type="SUPFAM" id="SSF46785">
    <property type="entry name" value="Winged helix' DNA-binding domain"/>
    <property type="match status" value="1"/>
</dbReference>
<name>A0A0X8XY65_9FLAO</name>
<dbReference type="InterPro" id="IPR036388">
    <property type="entry name" value="WH-like_DNA-bd_sf"/>
</dbReference>